<dbReference type="InterPro" id="IPR000719">
    <property type="entry name" value="Prot_kinase_dom"/>
</dbReference>
<keyword evidence="12" id="KW-1185">Reference proteome</keyword>
<dbReference type="PROSITE" id="PS00108">
    <property type="entry name" value="PROTEIN_KINASE_ST"/>
    <property type="match status" value="1"/>
</dbReference>
<evidence type="ECO:0000256" key="6">
    <source>
        <dbReference type="PROSITE-ProRule" id="PRU00266"/>
    </source>
</evidence>
<dbReference type="InterPro" id="IPR014720">
    <property type="entry name" value="dsRBD_dom"/>
</dbReference>
<keyword evidence="6" id="KW-0694">RNA-binding</keyword>
<evidence type="ECO:0000313" key="11">
    <source>
        <dbReference type="EMBL" id="NWZ38693.1"/>
    </source>
</evidence>
<evidence type="ECO:0000256" key="7">
    <source>
        <dbReference type="PROSITE-ProRule" id="PRU10141"/>
    </source>
</evidence>
<dbReference type="InterPro" id="IPR050339">
    <property type="entry name" value="CC_SR_Kinase"/>
</dbReference>
<reference evidence="11 12" key="1">
    <citation type="submission" date="2019-09" db="EMBL/GenBank/DDBJ databases">
        <title>Bird 10,000 Genomes (B10K) Project - Family phase.</title>
        <authorList>
            <person name="Zhang G."/>
        </authorList>
    </citation>
    <scope>NUCLEOTIDE SEQUENCE [LARGE SCALE GENOMIC DNA]</scope>
    <source>
        <strain evidence="11">OUT-0037</strain>
        <tissue evidence="11">Liver</tissue>
    </source>
</reference>
<keyword evidence="2 7" id="KW-0547">Nucleotide-binding</keyword>
<feature type="domain" description="DRBM" evidence="10">
    <location>
        <begin position="64"/>
        <end position="132"/>
    </location>
</feature>
<dbReference type="Proteomes" id="UP000540762">
    <property type="component" value="Unassembled WGS sequence"/>
</dbReference>
<name>A0A7K7M6R5_9PASS</name>
<proteinExistence type="inferred from homology"/>
<dbReference type="GO" id="GO:0005737">
    <property type="term" value="C:cytoplasm"/>
    <property type="evidence" value="ECO:0007669"/>
    <property type="project" value="TreeGrafter"/>
</dbReference>
<organism evidence="11 12">
    <name type="scientific">Brachypodius melanocephalos</name>
    <name type="common">black-headed bulbul</name>
    <dbReference type="NCBI Taxonomy" id="3235156"/>
    <lineage>
        <taxon>Eukaryota</taxon>
        <taxon>Metazoa</taxon>
        <taxon>Chordata</taxon>
        <taxon>Craniata</taxon>
        <taxon>Vertebrata</taxon>
        <taxon>Euteleostomi</taxon>
        <taxon>Archelosauria</taxon>
        <taxon>Archosauria</taxon>
        <taxon>Dinosauria</taxon>
        <taxon>Saurischia</taxon>
        <taxon>Theropoda</taxon>
        <taxon>Coelurosauria</taxon>
        <taxon>Aves</taxon>
        <taxon>Neognathae</taxon>
        <taxon>Neoaves</taxon>
        <taxon>Telluraves</taxon>
        <taxon>Australaves</taxon>
        <taxon>Passeriformes</taxon>
        <taxon>Sylvioidea</taxon>
        <taxon>Pycnonotidae</taxon>
        <taxon>Brachypodius</taxon>
    </lineage>
</organism>
<feature type="non-terminal residue" evidence="11">
    <location>
        <position position="509"/>
    </location>
</feature>
<accession>A0A7K7M6R5</accession>
<evidence type="ECO:0000259" key="10">
    <source>
        <dbReference type="PROSITE" id="PS50137"/>
    </source>
</evidence>
<evidence type="ECO:0000259" key="9">
    <source>
        <dbReference type="PROSITE" id="PS50011"/>
    </source>
</evidence>
<comment type="similarity">
    <text evidence="5">Belongs to the protein kinase superfamily. Ser/Thr protein kinase family. GCN2 subfamily.</text>
</comment>
<feature type="domain" description="Protein kinase" evidence="9">
    <location>
        <begin position="240"/>
        <end position="495"/>
    </location>
</feature>
<evidence type="ECO:0000256" key="5">
    <source>
        <dbReference type="ARBA" id="ARBA00037982"/>
    </source>
</evidence>
<dbReference type="SMART" id="SM00358">
    <property type="entry name" value="DSRM"/>
    <property type="match status" value="1"/>
</dbReference>
<evidence type="ECO:0000256" key="4">
    <source>
        <dbReference type="ARBA" id="ARBA00022840"/>
    </source>
</evidence>
<feature type="domain" description="DRBM" evidence="10">
    <location>
        <begin position="1"/>
        <end position="37"/>
    </location>
</feature>
<dbReference type="InterPro" id="IPR017441">
    <property type="entry name" value="Protein_kinase_ATP_BS"/>
</dbReference>
<keyword evidence="3 11" id="KW-0418">Kinase</keyword>
<evidence type="ECO:0000256" key="8">
    <source>
        <dbReference type="SAM" id="MobiDB-lite"/>
    </source>
</evidence>
<dbReference type="GO" id="GO:0004694">
    <property type="term" value="F:eukaryotic translation initiation factor 2alpha kinase activity"/>
    <property type="evidence" value="ECO:0007669"/>
    <property type="project" value="TreeGrafter"/>
</dbReference>
<dbReference type="AlphaFoldDB" id="A0A7K7M6R5"/>
<keyword evidence="4 7" id="KW-0067">ATP-binding</keyword>
<dbReference type="Gene3D" id="1.10.510.10">
    <property type="entry name" value="Transferase(Phosphotransferase) domain 1"/>
    <property type="match status" value="1"/>
</dbReference>
<dbReference type="PANTHER" id="PTHR11042">
    <property type="entry name" value="EUKARYOTIC TRANSLATION INITIATION FACTOR 2-ALPHA KINASE EIF2-ALPHA KINASE -RELATED"/>
    <property type="match status" value="1"/>
</dbReference>
<dbReference type="PROSITE" id="PS50011">
    <property type="entry name" value="PROTEIN_KINASE_DOM"/>
    <property type="match status" value="1"/>
</dbReference>
<dbReference type="SUPFAM" id="SSF54768">
    <property type="entry name" value="dsRNA-binding domain-like"/>
    <property type="match status" value="2"/>
</dbReference>
<dbReference type="Gene3D" id="3.30.200.20">
    <property type="entry name" value="Phosphorylase Kinase, domain 1"/>
    <property type="match status" value="1"/>
</dbReference>
<dbReference type="Pfam" id="PF00069">
    <property type="entry name" value="Pkinase"/>
    <property type="match status" value="1"/>
</dbReference>
<dbReference type="GO" id="GO:0005524">
    <property type="term" value="F:ATP binding"/>
    <property type="evidence" value="ECO:0007669"/>
    <property type="project" value="UniProtKB-UniRule"/>
</dbReference>
<evidence type="ECO:0000256" key="3">
    <source>
        <dbReference type="ARBA" id="ARBA00022777"/>
    </source>
</evidence>
<dbReference type="SUPFAM" id="SSF56112">
    <property type="entry name" value="Protein kinase-like (PK-like)"/>
    <property type="match status" value="1"/>
</dbReference>
<feature type="region of interest" description="Disordered" evidence="8">
    <location>
        <begin position="203"/>
        <end position="226"/>
    </location>
</feature>
<evidence type="ECO:0000256" key="2">
    <source>
        <dbReference type="ARBA" id="ARBA00022741"/>
    </source>
</evidence>
<comment type="caution">
    <text evidence="11">The sequence shown here is derived from an EMBL/GenBank/DDBJ whole genome shotgun (WGS) entry which is preliminary data.</text>
</comment>
<dbReference type="PROSITE" id="PS50137">
    <property type="entry name" value="DS_RBD"/>
    <property type="match status" value="2"/>
</dbReference>
<dbReference type="Pfam" id="PF00035">
    <property type="entry name" value="dsrm"/>
    <property type="match status" value="2"/>
</dbReference>
<dbReference type="Gene3D" id="3.30.160.20">
    <property type="match status" value="2"/>
</dbReference>
<dbReference type="PANTHER" id="PTHR11042:SF163">
    <property type="entry name" value="INTERFERON-INDUCED, DOUBLE-STRANDED RNA-ACTIVATED PROTEIN KINASE"/>
    <property type="match status" value="1"/>
</dbReference>
<evidence type="ECO:0000256" key="1">
    <source>
        <dbReference type="ARBA" id="ARBA00022679"/>
    </source>
</evidence>
<sequence length="509" mass="57511">FTVVVKISHKEYGRGTGKSKKEAKAVAAKEAWEMIEEQQKSSSNMAAAELTTTQRTSSPALGKDYVSLLNILSHKIHQIVDYPNLTRTGDAHAPTYSISCTISGHLYGRGTGPSVAAAKQAAAKEAYEKVNKENSLTVYSFNNRNKGEYYKVFPLFFNRNSICFEDSSAKLVEKMENMAISEKPSPFQVSKLAANFVNMQNKEEEKKVSDSNARLPDVDTNTEEENRNPHTVNKIFLDLFEKIEPIGAGGFGNVFKATSKSDKKTYAIKRVELTEKVEREAEGLAGLVHENIVRYHCSWKGYDHIKYPDSSQNSDKEIHCLFIQMEFCEQGTLKKWIGKNREDRNYHAMAQNKFLQIVEGVKYIHSKGLIHRDLKPQNIFISHDDKIKIGDFGLVTSVAFETLTEDRGTKLYMAPEQFGAKYGKEVDIYALGLIWFEILSACSYHEKSKVWPSVRKGELHEDFTNKFPSEASIIRKMLSTDPSARFTVSQVFDFIKSADEEKPLGNHSC</sequence>
<gene>
    <name evidence="11" type="primary">Eif2ak2</name>
    <name evidence="11" type="ORF">BRAATR_R06318</name>
</gene>
<keyword evidence="1" id="KW-0808">Transferase</keyword>
<feature type="binding site" evidence="7">
    <location>
        <position position="269"/>
    </location>
    <ligand>
        <name>ATP</name>
        <dbReference type="ChEBI" id="CHEBI:30616"/>
    </ligand>
</feature>
<protein>
    <submittedName>
        <fullName evidence="11">E2AK2 kinase</fullName>
    </submittedName>
</protein>
<evidence type="ECO:0000313" key="12">
    <source>
        <dbReference type="Proteomes" id="UP000540762"/>
    </source>
</evidence>
<dbReference type="GO" id="GO:0003723">
    <property type="term" value="F:RNA binding"/>
    <property type="evidence" value="ECO:0007669"/>
    <property type="project" value="UniProtKB-UniRule"/>
</dbReference>
<dbReference type="InterPro" id="IPR008271">
    <property type="entry name" value="Ser/Thr_kinase_AS"/>
</dbReference>
<dbReference type="GO" id="GO:0005634">
    <property type="term" value="C:nucleus"/>
    <property type="evidence" value="ECO:0007669"/>
    <property type="project" value="TreeGrafter"/>
</dbReference>
<dbReference type="PROSITE" id="PS00107">
    <property type="entry name" value="PROTEIN_KINASE_ATP"/>
    <property type="match status" value="1"/>
</dbReference>
<feature type="non-terminal residue" evidence="11">
    <location>
        <position position="1"/>
    </location>
</feature>
<dbReference type="InterPro" id="IPR011009">
    <property type="entry name" value="Kinase-like_dom_sf"/>
</dbReference>
<dbReference type="EMBL" id="VZSR01001479">
    <property type="protein sequence ID" value="NWZ38693.1"/>
    <property type="molecule type" value="Genomic_DNA"/>
</dbReference>
<dbReference type="SMART" id="SM00220">
    <property type="entry name" value="S_TKc"/>
    <property type="match status" value="1"/>
</dbReference>